<dbReference type="PROSITE" id="PS51257">
    <property type="entry name" value="PROKAR_LIPOPROTEIN"/>
    <property type="match status" value="1"/>
</dbReference>
<evidence type="ECO:0000313" key="2">
    <source>
        <dbReference type="EMBL" id="PRW45209.1"/>
    </source>
</evidence>
<gene>
    <name evidence="2" type="ORF">C2E21_6312</name>
</gene>
<evidence type="ECO:0000256" key="1">
    <source>
        <dbReference type="SAM" id="SignalP"/>
    </source>
</evidence>
<dbReference type="EMBL" id="LHPG02000012">
    <property type="protein sequence ID" value="PRW45209.1"/>
    <property type="molecule type" value="Genomic_DNA"/>
</dbReference>
<dbReference type="GO" id="GO:0006508">
    <property type="term" value="P:proteolysis"/>
    <property type="evidence" value="ECO:0007669"/>
    <property type="project" value="UniProtKB-KW"/>
</dbReference>
<comment type="caution">
    <text evidence="2">The sequence shown here is derived from an EMBL/GenBank/DDBJ whole genome shotgun (WGS) entry which is preliminary data.</text>
</comment>
<protein>
    <submittedName>
        <fullName evidence="2">ATP-dependent protease</fullName>
    </submittedName>
</protein>
<keyword evidence="3" id="KW-1185">Reference proteome</keyword>
<name>A0A2P6TLP7_CHLSO</name>
<dbReference type="AlphaFoldDB" id="A0A2P6TLP7"/>
<feature type="chain" id="PRO_5015165619" evidence="1">
    <location>
        <begin position="24"/>
        <end position="302"/>
    </location>
</feature>
<keyword evidence="2" id="KW-0645">Protease</keyword>
<accession>A0A2P6TLP7</accession>
<organism evidence="2 3">
    <name type="scientific">Chlorella sorokiniana</name>
    <name type="common">Freshwater green alga</name>
    <dbReference type="NCBI Taxonomy" id="3076"/>
    <lineage>
        <taxon>Eukaryota</taxon>
        <taxon>Viridiplantae</taxon>
        <taxon>Chlorophyta</taxon>
        <taxon>core chlorophytes</taxon>
        <taxon>Trebouxiophyceae</taxon>
        <taxon>Chlorellales</taxon>
        <taxon>Chlorellaceae</taxon>
        <taxon>Chlorella clade</taxon>
        <taxon>Chlorella</taxon>
    </lineage>
</organism>
<reference evidence="2 3" key="1">
    <citation type="journal article" date="2018" name="Plant J.">
        <title>Genome sequences of Chlorella sorokiniana UTEX 1602 and Micractinium conductrix SAG 241.80: implications to maltose excretion by a green alga.</title>
        <authorList>
            <person name="Arriola M.B."/>
            <person name="Velmurugan N."/>
            <person name="Zhang Y."/>
            <person name="Plunkett M.H."/>
            <person name="Hondzo H."/>
            <person name="Barney B.M."/>
        </authorList>
    </citation>
    <scope>NUCLEOTIDE SEQUENCE [LARGE SCALE GENOMIC DNA]</scope>
    <source>
        <strain evidence="3">UTEX 1602</strain>
    </source>
</reference>
<dbReference type="OrthoDB" id="10323349at2759"/>
<proteinExistence type="predicted"/>
<keyword evidence="1" id="KW-0732">Signal</keyword>
<dbReference type="GO" id="GO:0008233">
    <property type="term" value="F:peptidase activity"/>
    <property type="evidence" value="ECO:0007669"/>
    <property type="project" value="UniProtKB-KW"/>
</dbReference>
<dbReference type="Proteomes" id="UP000239899">
    <property type="component" value="Unassembled WGS sequence"/>
</dbReference>
<evidence type="ECO:0000313" key="3">
    <source>
        <dbReference type="Proteomes" id="UP000239899"/>
    </source>
</evidence>
<keyword evidence="2" id="KW-0378">Hydrolase</keyword>
<feature type="signal peptide" evidence="1">
    <location>
        <begin position="1"/>
        <end position="23"/>
    </location>
</feature>
<sequence>MPRSYRLVAGLALALTLAVSTTACPLFGGSGGGPATAAAAQRALREAGWKESAAGTVPTDLGGFFIPPGGLSAPCKDFPGCDGNTTWVQIISLIKWGVLPFEDMCYWSWQTLPPPGMESTPRDQYNYAPIREGALAVQKMGYEAYNRLNKEADNKTCTYGCGMVVWGGLALGSELTRYACSINASVEAEVCSEPYYNQVWRSPVASAIFRFDGTNTEALTEMIKEWRTSEQGHAPMINSPEILQHGWGYGGSLTAKLFRCADIPEVYRGQYPAPPLYRPDGPLADAGMKWWLSNQGLLPGQV</sequence>